<dbReference type="EMBL" id="JALNMH010000002">
    <property type="protein sequence ID" value="MCK7592599.1"/>
    <property type="molecule type" value="Genomic_DNA"/>
</dbReference>
<accession>A0ABT0GDH7</accession>
<feature type="compositionally biased region" description="Basic and acidic residues" evidence="1">
    <location>
        <begin position="105"/>
        <end position="119"/>
    </location>
</feature>
<keyword evidence="2" id="KW-0732">Signal</keyword>
<evidence type="ECO:0000313" key="3">
    <source>
        <dbReference type="EMBL" id="MCK7592599.1"/>
    </source>
</evidence>
<protein>
    <recommendedName>
        <fullName evidence="5">Peptidase M43 pregnancy-associated plasma-A domain-containing protein</fullName>
    </recommendedName>
</protein>
<dbReference type="Proteomes" id="UP001431449">
    <property type="component" value="Unassembled WGS sequence"/>
</dbReference>
<evidence type="ECO:0008006" key="5">
    <source>
        <dbReference type="Google" id="ProtNLM"/>
    </source>
</evidence>
<reference evidence="3" key="1">
    <citation type="submission" date="2022-04" db="EMBL/GenBank/DDBJ databases">
        <title>Lysobacter sp. CAU 1642 isolated from sea sand.</title>
        <authorList>
            <person name="Kim W."/>
        </authorList>
    </citation>
    <scope>NUCLEOTIDE SEQUENCE</scope>
    <source>
        <strain evidence="3">CAU 1642</strain>
    </source>
</reference>
<evidence type="ECO:0000313" key="4">
    <source>
        <dbReference type="Proteomes" id="UP001431449"/>
    </source>
</evidence>
<dbReference type="InterPro" id="IPR024079">
    <property type="entry name" value="MetalloPept_cat_dom_sf"/>
</dbReference>
<dbReference type="Gene3D" id="3.40.390.10">
    <property type="entry name" value="Collagenase (Catalytic Domain)"/>
    <property type="match status" value="1"/>
</dbReference>
<dbReference type="RefSeq" id="WP_248204823.1">
    <property type="nucleotide sequence ID" value="NZ_JALNMH010000002.1"/>
</dbReference>
<feature type="chain" id="PRO_5047017833" description="Peptidase M43 pregnancy-associated plasma-A domain-containing protein" evidence="2">
    <location>
        <begin position="26"/>
        <end position="425"/>
    </location>
</feature>
<comment type="caution">
    <text evidence="3">The sequence shown here is derived from an EMBL/GenBank/DDBJ whole genome shotgun (WGS) entry which is preliminary data.</text>
</comment>
<keyword evidence="4" id="KW-1185">Reference proteome</keyword>
<sequence length="425" mass="45478">MSRKFRFQRLAIACMLGGVASAASADVVYGDQAREAFAARQALLAGILDASPKGKVSADTLFQNSFEVAASSQQNCDSDRDGDGLPDCVETNTGRFVSVSDTGTDPDHADTDGDGLRDGEEVLGAETGLDLPALGVSPLRRDLLIEYDWFDSSYDCGPHSQRPTAAIAARVAAMFASAPVLNPDGSSGINVIQDYGQGGLFVGGNRIEGHDAILPGSLDATFHQIKNENFDPARLGYFRYVMMPHRYNGGSSSSGYAEIVGDDAIVSLYCQNSESNVARTIAHEVGHLLGLHHGGFEECNNKPNYNSLMNYRYQFQGVDTQCDAQGDFAADDFSRGDRLSLDENALREPQGVCGNPAIDWNRDGTLQEGLAMDLNPNDAATCGTAMRKLDDFDDWANLTFAGVLDFKGQLKSVQSETGCAGAPVH</sequence>
<name>A0ABT0GDH7_9GAMM</name>
<organism evidence="3 4">
    <name type="scientific">Pseudomarimonas salicorniae</name>
    <dbReference type="NCBI Taxonomy" id="2933270"/>
    <lineage>
        <taxon>Bacteria</taxon>
        <taxon>Pseudomonadati</taxon>
        <taxon>Pseudomonadota</taxon>
        <taxon>Gammaproteobacteria</taxon>
        <taxon>Lysobacterales</taxon>
        <taxon>Lysobacteraceae</taxon>
        <taxon>Pseudomarimonas</taxon>
    </lineage>
</organism>
<feature type="signal peptide" evidence="2">
    <location>
        <begin position="1"/>
        <end position="25"/>
    </location>
</feature>
<evidence type="ECO:0000256" key="1">
    <source>
        <dbReference type="SAM" id="MobiDB-lite"/>
    </source>
</evidence>
<evidence type="ECO:0000256" key="2">
    <source>
        <dbReference type="SAM" id="SignalP"/>
    </source>
</evidence>
<feature type="region of interest" description="Disordered" evidence="1">
    <location>
        <begin position="96"/>
        <end position="119"/>
    </location>
</feature>
<proteinExistence type="predicted"/>
<gene>
    <name evidence="3" type="ORF">M0G41_02830</name>
</gene>
<dbReference type="SUPFAM" id="SSF55486">
    <property type="entry name" value="Metalloproteases ('zincins'), catalytic domain"/>
    <property type="match status" value="1"/>
</dbReference>